<comment type="catalytic activity">
    <reaction evidence="6 7 8">
        <text>tRNA(Lys) + L-lysine + ATP = L-lysyl-tRNA(Lys) + AMP + diphosphate</text>
        <dbReference type="Rhea" id="RHEA:20792"/>
        <dbReference type="Rhea" id="RHEA-COMP:9696"/>
        <dbReference type="Rhea" id="RHEA-COMP:9697"/>
        <dbReference type="ChEBI" id="CHEBI:30616"/>
        <dbReference type="ChEBI" id="CHEBI:32551"/>
        <dbReference type="ChEBI" id="CHEBI:33019"/>
        <dbReference type="ChEBI" id="CHEBI:78442"/>
        <dbReference type="ChEBI" id="CHEBI:78529"/>
        <dbReference type="ChEBI" id="CHEBI:456215"/>
        <dbReference type="EC" id="6.1.1.6"/>
    </reaction>
</comment>
<dbReference type="PANTHER" id="PTHR42918">
    <property type="entry name" value="LYSYL-TRNA SYNTHETASE"/>
    <property type="match status" value="1"/>
</dbReference>
<organism evidence="10">
    <name type="scientific">uncultured Solirubrobacteraceae bacterium</name>
    <dbReference type="NCBI Taxonomy" id="1162706"/>
    <lineage>
        <taxon>Bacteria</taxon>
        <taxon>Bacillati</taxon>
        <taxon>Actinomycetota</taxon>
        <taxon>Thermoleophilia</taxon>
        <taxon>Solirubrobacterales</taxon>
        <taxon>Solirubrobacteraceae</taxon>
        <taxon>environmental samples</taxon>
    </lineage>
</organism>
<dbReference type="InterPro" id="IPR002313">
    <property type="entry name" value="Lys-tRNA-ligase_II"/>
</dbReference>
<dbReference type="SUPFAM" id="SSF50249">
    <property type="entry name" value="Nucleic acid-binding proteins"/>
    <property type="match status" value="1"/>
</dbReference>
<dbReference type="GO" id="GO:0006430">
    <property type="term" value="P:lysyl-tRNA aminoacylation"/>
    <property type="evidence" value="ECO:0007669"/>
    <property type="project" value="UniProtKB-UniRule"/>
</dbReference>
<keyword evidence="7" id="KW-0648">Protein biosynthesis</keyword>
<dbReference type="Gene3D" id="2.40.50.140">
    <property type="entry name" value="Nucleic acid-binding proteins"/>
    <property type="match status" value="1"/>
</dbReference>
<keyword evidence="5 7" id="KW-0030">Aminoacyl-tRNA synthetase</keyword>
<dbReference type="CDD" id="cd04322">
    <property type="entry name" value="LysRS_N"/>
    <property type="match status" value="1"/>
</dbReference>
<evidence type="ECO:0000256" key="4">
    <source>
        <dbReference type="ARBA" id="ARBA00022840"/>
    </source>
</evidence>
<dbReference type="NCBIfam" id="NF001756">
    <property type="entry name" value="PRK00484.1"/>
    <property type="match status" value="1"/>
</dbReference>
<evidence type="ECO:0000256" key="7">
    <source>
        <dbReference type="HAMAP-Rule" id="MF_00252"/>
    </source>
</evidence>
<proteinExistence type="inferred from homology"/>
<gene>
    <name evidence="7" type="primary">lysS</name>
    <name evidence="10" type="ORF">AVDCRST_MAG69-397</name>
</gene>
<keyword evidence="3 7" id="KW-0547">Nucleotide-binding</keyword>
<dbReference type="GO" id="GO:0005829">
    <property type="term" value="C:cytosol"/>
    <property type="evidence" value="ECO:0007669"/>
    <property type="project" value="TreeGrafter"/>
</dbReference>
<protein>
    <recommendedName>
        <fullName evidence="7">Lysine--tRNA ligase</fullName>
        <ecNumber evidence="7">6.1.1.6</ecNumber>
    </recommendedName>
    <alternativeName>
        <fullName evidence="7">Lysyl-tRNA synthetase</fullName>
        <shortName evidence="7">LysRS</shortName>
    </alternativeName>
</protein>
<evidence type="ECO:0000256" key="2">
    <source>
        <dbReference type="ARBA" id="ARBA00022723"/>
    </source>
</evidence>
<dbReference type="GO" id="GO:0005524">
    <property type="term" value="F:ATP binding"/>
    <property type="evidence" value="ECO:0007669"/>
    <property type="project" value="UniProtKB-UniRule"/>
</dbReference>
<reference evidence="10" key="1">
    <citation type="submission" date="2020-02" db="EMBL/GenBank/DDBJ databases">
        <authorList>
            <person name="Meier V. D."/>
        </authorList>
    </citation>
    <scope>NUCLEOTIDE SEQUENCE</scope>
    <source>
        <strain evidence="10">AVDCRST_MAG69</strain>
    </source>
</reference>
<dbReference type="InterPro" id="IPR044136">
    <property type="entry name" value="Lys-tRNA-ligase_II_N"/>
</dbReference>
<dbReference type="GO" id="GO:0000049">
    <property type="term" value="F:tRNA binding"/>
    <property type="evidence" value="ECO:0007669"/>
    <property type="project" value="TreeGrafter"/>
</dbReference>
<dbReference type="Pfam" id="PF01336">
    <property type="entry name" value="tRNA_anti-codon"/>
    <property type="match status" value="1"/>
</dbReference>
<comment type="similarity">
    <text evidence="7">Belongs to the class-II aminoacyl-tRNA synthetase family.</text>
</comment>
<dbReference type="InterPro" id="IPR018149">
    <property type="entry name" value="Lys-tRNA-synth_II_C"/>
</dbReference>
<feature type="domain" description="Aminoacyl-transfer RNA synthetases class-II family profile" evidence="9">
    <location>
        <begin position="182"/>
        <end position="490"/>
    </location>
</feature>
<evidence type="ECO:0000256" key="5">
    <source>
        <dbReference type="ARBA" id="ARBA00023146"/>
    </source>
</evidence>
<dbReference type="AlphaFoldDB" id="A0A6J4RLS7"/>
<dbReference type="PROSITE" id="PS50862">
    <property type="entry name" value="AA_TRNA_LIGASE_II"/>
    <property type="match status" value="1"/>
</dbReference>
<accession>A0A6J4RLS7</accession>
<dbReference type="InterPro" id="IPR004364">
    <property type="entry name" value="Aa-tRNA-synt_II"/>
</dbReference>
<dbReference type="PANTHER" id="PTHR42918:SF15">
    <property type="entry name" value="LYSINE--TRNA LIGASE, CHLOROPLASTIC_MITOCHONDRIAL"/>
    <property type="match status" value="1"/>
</dbReference>
<keyword evidence="1 7" id="KW-0436">Ligase</keyword>
<dbReference type="InterPro" id="IPR045864">
    <property type="entry name" value="aa-tRNA-synth_II/BPL/LPL"/>
</dbReference>
<evidence type="ECO:0000313" key="10">
    <source>
        <dbReference type="EMBL" id="CAA9475912.1"/>
    </source>
</evidence>
<feature type="binding site" evidence="7">
    <location>
        <position position="413"/>
    </location>
    <ligand>
        <name>Mg(2+)</name>
        <dbReference type="ChEBI" id="CHEBI:18420"/>
        <label>2</label>
    </ligand>
</feature>
<dbReference type="GO" id="GO:0004824">
    <property type="term" value="F:lysine-tRNA ligase activity"/>
    <property type="evidence" value="ECO:0007669"/>
    <property type="project" value="UniProtKB-UniRule"/>
</dbReference>
<feature type="binding site" evidence="7">
    <location>
        <position position="406"/>
    </location>
    <ligand>
        <name>Mg(2+)</name>
        <dbReference type="ChEBI" id="CHEBI:18420"/>
        <label>1</label>
    </ligand>
</feature>
<keyword evidence="7 8" id="KW-0460">Magnesium</keyword>
<dbReference type="NCBIfam" id="TIGR00499">
    <property type="entry name" value="lysS_bact"/>
    <property type="match status" value="1"/>
</dbReference>
<evidence type="ECO:0000256" key="6">
    <source>
        <dbReference type="ARBA" id="ARBA00048573"/>
    </source>
</evidence>
<comment type="cofactor">
    <cofactor evidence="7 8">
        <name>Mg(2+)</name>
        <dbReference type="ChEBI" id="CHEBI:18420"/>
    </cofactor>
    <text evidence="7 8">Binds 3 Mg(2+) ions per subunit.</text>
</comment>
<evidence type="ECO:0000259" key="9">
    <source>
        <dbReference type="PROSITE" id="PS50862"/>
    </source>
</evidence>
<dbReference type="SUPFAM" id="SSF55681">
    <property type="entry name" value="Class II aaRS and biotin synthetases"/>
    <property type="match status" value="1"/>
</dbReference>
<comment type="subunit">
    <text evidence="7">Homodimer.</text>
</comment>
<dbReference type="GO" id="GO:0000287">
    <property type="term" value="F:magnesium ion binding"/>
    <property type="evidence" value="ECO:0007669"/>
    <property type="project" value="UniProtKB-UniRule"/>
</dbReference>
<evidence type="ECO:0000256" key="8">
    <source>
        <dbReference type="RuleBase" id="RU000336"/>
    </source>
</evidence>
<dbReference type="InterPro" id="IPR012340">
    <property type="entry name" value="NA-bd_OB-fold"/>
</dbReference>
<dbReference type="HAMAP" id="MF_00252">
    <property type="entry name" value="Lys_tRNA_synth_class2"/>
    <property type="match status" value="1"/>
</dbReference>
<dbReference type="Pfam" id="PF00152">
    <property type="entry name" value="tRNA-synt_2"/>
    <property type="match status" value="1"/>
</dbReference>
<name>A0A6J4RLS7_9ACTN</name>
<dbReference type="PRINTS" id="PR00982">
    <property type="entry name" value="TRNASYNTHLYS"/>
</dbReference>
<keyword evidence="2 7" id="KW-0479">Metal-binding</keyword>
<dbReference type="EMBL" id="CADCVP010000058">
    <property type="protein sequence ID" value="CAA9475912.1"/>
    <property type="molecule type" value="Genomic_DNA"/>
</dbReference>
<sequence length="495" mass="55017">MSGESPSAEGTPSELVAARRRKLAALREQGIDPFPHAYPGVQPISDVKAPHEALEPGEETAVGARVAGRLAARRGQGRNAFLDVVDRSGRMQLHARIDVLGEEAFGRLLELDLGDLIGADGTVFRTRRGELSLRLDGYELLAKTLRPPPDKHHGLTDVEARYRRRELDLMANEESRELFITRARIISAIRRHLDSRGFIEVETPILQPLYGGGAARPFVTHHNALDRDFYLRIAVELYLKRCMVGGLERVYEIGRNFRNEGLSTKHNPEFSMLEWYEAYADYADMAAHCEQLVASVASGIGYQGPIDFSAPWVRETLSGSILTRTGVDVLAHRDLPSLQAAMREQGLEIPGEETWAQLVDHLLSRYVEPTLQQPTFLMDYPVELSPFAKRKREADGSDSGLVERFEAFCGGMEIANAFSELNDPDEQRARFEEQRRAAAAGDAEAHPYDEAFLQALEHGMPPTGGIGIGIDRLVMVLTGRSTIRDVVLFPALRQA</sequence>
<dbReference type="InterPro" id="IPR004365">
    <property type="entry name" value="NA-bd_OB_tRNA"/>
</dbReference>
<comment type="subcellular location">
    <subcellularLocation>
        <location evidence="7">Cytoplasm</location>
    </subcellularLocation>
</comment>
<keyword evidence="4 7" id="KW-0067">ATP-binding</keyword>
<dbReference type="EC" id="6.1.1.6" evidence="7"/>
<keyword evidence="7" id="KW-0963">Cytoplasm</keyword>
<feature type="binding site" evidence="7">
    <location>
        <position position="413"/>
    </location>
    <ligand>
        <name>Mg(2+)</name>
        <dbReference type="ChEBI" id="CHEBI:18420"/>
        <label>1</label>
    </ligand>
</feature>
<evidence type="ECO:0000256" key="1">
    <source>
        <dbReference type="ARBA" id="ARBA00022598"/>
    </source>
</evidence>
<evidence type="ECO:0000256" key="3">
    <source>
        <dbReference type="ARBA" id="ARBA00022741"/>
    </source>
</evidence>
<dbReference type="Gene3D" id="3.30.930.10">
    <property type="entry name" value="Bira Bifunctional Protein, Domain 2"/>
    <property type="match status" value="1"/>
</dbReference>
<dbReference type="InterPro" id="IPR006195">
    <property type="entry name" value="aa-tRNA-synth_II"/>
</dbReference>